<feature type="domain" description="Heat-inducible transcription repressor HrcA C-terminal" evidence="7">
    <location>
        <begin position="123"/>
        <end position="341"/>
    </location>
</feature>
<protein>
    <recommendedName>
        <fullName evidence="5">Heat-inducible transcription repressor HrcA</fullName>
    </recommendedName>
</protein>
<evidence type="ECO:0000256" key="1">
    <source>
        <dbReference type="ARBA" id="ARBA00022491"/>
    </source>
</evidence>
<proteinExistence type="inferred from homology"/>
<comment type="function">
    <text evidence="5">Negative regulator of class I heat shock genes (grpE-dnaK-dnaJ and groELS operons). Prevents heat-shock induction of these operons.</text>
</comment>
<dbReference type="SUPFAM" id="SSF55781">
    <property type="entry name" value="GAF domain-like"/>
    <property type="match status" value="1"/>
</dbReference>
<dbReference type="Pfam" id="PF03444">
    <property type="entry name" value="WHD_HrcA"/>
    <property type="match status" value="1"/>
</dbReference>
<sequence length="361" mass="38872">MDAARELDTATEPSAGHERPLSDRQRAILRLLVQEYVATGKPVGSKALGERYRMAMSPATIRHEMAELEAAGFLQSPHTSGGRVPTDRGYRYFVHHLMGEVELPSSDQIMIRHQFRQVEVRLDQWMELAAATLAGAAGNVSVVTAPRLPTARLRHVELIALQPRLGLLILVTAEGSVRQVMCHWPEATEQETLSPLADALVHDLRGLAADEVAGRAEGAHGLARFVLEQIGLALRGLDAAERTEVRHSGLELMLAQPEFAGAAGEAQALMALLRGGAFLNAVLPSLGLDGGRGVQVFIGDENPAGELRRFGVVVSTYGVDGEVTGVLGVVGPTRMAYGRSISSVRYMARLMSDLMSDLYSA</sequence>
<keyword evidence="1 5" id="KW-0678">Repressor</keyword>
<feature type="domain" description="Winged helix-turn-helix transcription repressor HrcA DNA-binding" evidence="8">
    <location>
        <begin position="21"/>
        <end position="92"/>
    </location>
</feature>
<dbReference type="AlphaFoldDB" id="A0A6J4VR64"/>
<keyword evidence="4 5" id="KW-0804">Transcription</keyword>
<evidence type="ECO:0000256" key="2">
    <source>
        <dbReference type="ARBA" id="ARBA00023015"/>
    </source>
</evidence>
<dbReference type="InterPro" id="IPR021153">
    <property type="entry name" value="HrcA_C"/>
</dbReference>
<evidence type="ECO:0000256" key="3">
    <source>
        <dbReference type="ARBA" id="ARBA00023016"/>
    </source>
</evidence>
<evidence type="ECO:0000256" key="4">
    <source>
        <dbReference type="ARBA" id="ARBA00023163"/>
    </source>
</evidence>
<evidence type="ECO:0000259" key="7">
    <source>
        <dbReference type="Pfam" id="PF01628"/>
    </source>
</evidence>
<dbReference type="Gene3D" id="1.10.10.10">
    <property type="entry name" value="Winged helix-like DNA-binding domain superfamily/Winged helix DNA-binding domain"/>
    <property type="match status" value="1"/>
</dbReference>
<dbReference type="HAMAP" id="MF_00081">
    <property type="entry name" value="HrcA"/>
    <property type="match status" value="1"/>
</dbReference>
<dbReference type="NCBIfam" id="TIGR00331">
    <property type="entry name" value="hrcA"/>
    <property type="match status" value="1"/>
</dbReference>
<dbReference type="InterPro" id="IPR036388">
    <property type="entry name" value="WH-like_DNA-bd_sf"/>
</dbReference>
<dbReference type="InterPro" id="IPR029016">
    <property type="entry name" value="GAF-like_dom_sf"/>
</dbReference>
<feature type="region of interest" description="Disordered" evidence="6">
    <location>
        <begin position="1"/>
        <end position="21"/>
    </location>
</feature>
<dbReference type="Pfam" id="PF01628">
    <property type="entry name" value="HrcA"/>
    <property type="match status" value="1"/>
</dbReference>
<comment type="similarity">
    <text evidence="5">Belongs to the HrcA family.</text>
</comment>
<reference evidence="9" key="1">
    <citation type="submission" date="2020-02" db="EMBL/GenBank/DDBJ databases">
        <authorList>
            <person name="Meier V. D."/>
        </authorList>
    </citation>
    <scope>NUCLEOTIDE SEQUENCE</scope>
    <source>
        <strain evidence="9">AVDCRST_MAG59</strain>
    </source>
</reference>
<dbReference type="Gene3D" id="3.30.450.40">
    <property type="match status" value="1"/>
</dbReference>
<gene>
    <name evidence="5" type="primary">hrcA</name>
    <name evidence="9" type="ORF">AVDCRST_MAG59-5000</name>
</gene>
<dbReference type="PANTHER" id="PTHR34824">
    <property type="entry name" value="HEAT-INDUCIBLE TRANSCRIPTION REPRESSOR HRCA"/>
    <property type="match status" value="1"/>
</dbReference>
<dbReference type="GO" id="GO:0045892">
    <property type="term" value="P:negative regulation of DNA-templated transcription"/>
    <property type="evidence" value="ECO:0007669"/>
    <property type="project" value="UniProtKB-UniRule"/>
</dbReference>
<dbReference type="PANTHER" id="PTHR34824:SF1">
    <property type="entry name" value="HEAT-INDUCIBLE TRANSCRIPTION REPRESSOR HRCA"/>
    <property type="match status" value="1"/>
</dbReference>
<dbReference type="InterPro" id="IPR002571">
    <property type="entry name" value="HrcA"/>
</dbReference>
<keyword evidence="2 5" id="KW-0805">Transcription regulation</keyword>
<keyword evidence="3 5" id="KW-0346">Stress response</keyword>
<dbReference type="PIRSF" id="PIRSF005485">
    <property type="entry name" value="HrcA"/>
    <property type="match status" value="1"/>
</dbReference>
<organism evidence="9">
    <name type="scientific">uncultured Thermomicrobiales bacterium</name>
    <dbReference type="NCBI Taxonomy" id="1645740"/>
    <lineage>
        <taxon>Bacteria</taxon>
        <taxon>Pseudomonadati</taxon>
        <taxon>Thermomicrobiota</taxon>
        <taxon>Thermomicrobia</taxon>
        <taxon>Thermomicrobiales</taxon>
        <taxon>environmental samples</taxon>
    </lineage>
</organism>
<dbReference type="GO" id="GO:0003677">
    <property type="term" value="F:DNA binding"/>
    <property type="evidence" value="ECO:0007669"/>
    <property type="project" value="InterPro"/>
</dbReference>
<dbReference type="EMBL" id="CADCWF010000356">
    <property type="protein sequence ID" value="CAA9582677.1"/>
    <property type="molecule type" value="Genomic_DNA"/>
</dbReference>
<dbReference type="InterPro" id="IPR005104">
    <property type="entry name" value="WHTH_HrcA_DNA-bd"/>
</dbReference>
<evidence type="ECO:0000256" key="5">
    <source>
        <dbReference type="HAMAP-Rule" id="MF_00081"/>
    </source>
</evidence>
<evidence type="ECO:0000259" key="8">
    <source>
        <dbReference type="Pfam" id="PF03444"/>
    </source>
</evidence>
<accession>A0A6J4VR64</accession>
<evidence type="ECO:0000256" key="6">
    <source>
        <dbReference type="SAM" id="MobiDB-lite"/>
    </source>
</evidence>
<evidence type="ECO:0000313" key="9">
    <source>
        <dbReference type="EMBL" id="CAA9582677.1"/>
    </source>
</evidence>
<name>A0A6J4VR64_9BACT</name>
<dbReference type="InterPro" id="IPR036390">
    <property type="entry name" value="WH_DNA-bd_sf"/>
</dbReference>
<dbReference type="SUPFAM" id="SSF46785">
    <property type="entry name" value="Winged helix' DNA-binding domain"/>
    <property type="match status" value="1"/>
</dbReference>